<accession>A0AA95KPU5</accession>
<protein>
    <submittedName>
        <fullName evidence="1">Uncharacterized protein</fullName>
    </submittedName>
</protein>
<reference evidence="1" key="2">
    <citation type="submission" date="2023-04" db="EMBL/GenBank/DDBJ databases">
        <authorList>
            <person name="Beletskiy A.V."/>
            <person name="Mardanov A.V."/>
            <person name="Ravin N.V."/>
        </authorList>
    </citation>
    <scope>NUCLEOTIDE SEQUENCE</scope>
    <source>
        <strain evidence="1">GKL-02</strain>
    </source>
</reference>
<proteinExistence type="predicted"/>
<reference evidence="1" key="1">
    <citation type="journal article" date="2023" name="Int. J. Mol. Sci.">
        <title>Metagenomics Revealed a New Genus 'Candidatus Thiocaldithrix dubininis' gen. nov., sp. nov. and a New Species 'Candidatus Thiothrix putei' sp. nov. in the Family Thiotrichaceae, Some Members of Which Have Traits of Both Na+- and H+-Motive Energetics.</title>
        <authorList>
            <person name="Ravin N.V."/>
            <person name="Muntyan M.S."/>
            <person name="Smolyakov D.D."/>
            <person name="Rudenko T.S."/>
            <person name="Beletsky A.V."/>
            <person name="Mardanov A.V."/>
            <person name="Grabovich M.Y."/>
        </authorList>
    </citation>
    <scope>NUCLEOTIDE SEQUENCE</scope>
    <source>
        <strain evidence="1">GKL-02</strain>
    </source>
</reference>
<dbReference type="KEGG" id="tput:QJT81_08910"/>
<sequence length="67" mass="7680">MNIQAAITYLHTGQCFCKNINQALEKLSKLVEAGIRKVDITFSSHLVILETREGREVLCSRFLEQRD</sequence>
<gene>
    <name evidence="1" type="ORF">QJT81_08910</name>
</gene>
<dbReference type="Proteomes" id="UP001301326">
    <property type="component" value="Chromosome"/>
</dbReference>
<organism evidence="1">
    <name type="scientific">Candidatus Thiothrix putei</name>
    <dbReference type="NCBI Taxonomy" id="3080811"/>
    <lineage>
        <taxon>Bacteria</taxon>
        <taxon>Pseudomonadati</taxon>
        <taxon>Pseudomonadota</taxon>
        <taxon>Gammaproteobacteria</taxon>
        <taxon>Thiotrichales</taxon>
        <taxon>Thiotrichaceae</taxon>
        <taxon>Thiothrix</taxon>
    </lineage>
</organism>
<dbReference type="AlphaFoldDB" id="A0AA95KPU5"/>
<evidence type="ECO:0000313" key="1">
    <source>
        <dbReference type="EMBL" id="WGZ96075.1"/>
    </source>
</evidence>
<name>A0AA95KPU5_9GAMM</name>
<dbReference type="EMBL" id="CP124756">
    <property type="protein sequence ID" value="WGZ96075.1"/>
    <property type="molecule type" value="Genomic_DNA"/>
</dbReference>